<feature type="region of interest" description="Disordered" evidence="1">
    <location>
        <begin position="176"/>
        <end position="252"/>
    </location>
</feature>
<protein>
    <submittedName>
        <fullName evidence="2">Uncharacterized protein</fullName>
    </submittedName>
</protein>
<proteinExistence type="predicted"/>
<dbReference type="RefSeq" id="WP_088383805.1">
    <property type="nucleotide sequence ID" value="NZ_NIOF01000002.1"/>
</dbReference>
<organism evidence="2 3">
    <name type="scientific">Roseateles aquatilis</name>
    <dbReference type="NCBI Taxonomy" id="431061"/>
    <lineage>
        <taxon>Bacteria</taxon>
        <taxon>Pseudomonadati</taxon>
        <taxon>Pseudomonadota</taxon>
        <taxon>Betaproteobacteria</taxon>
        <taxon>Burkholderiales</taxon>
        <taxon>Sphaerotilaceae</taxon>
        <taxon>Roseateles</taxon>
    </lineage>
</organism>
<dbReference type="AlphaFoldDB" id="A0A246JH61"/>
<feature type="compositionally biased region" description="Low complexity" evidence="1">
    <location>
        <begin position="213"/>
        <end position="223"/>
    </location>
</feature>
<dbReference type="Proteomes" id="UP000197468">
    <property type="component" value="Unassembled WGS sequence"/>
</dbReference>
<evidence type="ECO:0000313" key="3">
    <source>
        <dbReference type="Proteomes" id="UP000197468"/>
    </source>
</evidence>
<comment type="caution">
    <text evidence="2">The sequence shown here is derived from an EMBL/GenBank/DDBJ whole genome shotgun (WGS) entry which is preliminary data.</text>
</comment>
<accession>A0A246JH61</accession>
<dbReference type="OrthoDB" id="9033198at2"/>
<reference evidence="2 3" key="1">
    <citation type="journal article" date="2008" name="Int. J. Syst. Evol. Microbiol.">
        <title>Description of Roseateles aquatilis sp. nov. and Roseateles terrae sp. nov., in the class Betaproteobacteria, and emended description of the genus Roseateles.</title>
        <authorList>
            <person name="Gomila M."/>
            <person name="Bowien B."/>
            <person name="Falsen E."/>
            <person name="Moore E.R."/>
            <person name="Lalucat J."/>
        </authorList>
    </citation>
    <scope>NUCLEOTIDE SEQUENCE [LARGE SCALE GENOMIC DNA]</scope>
    <source>
        <strain evidence="2 3">CCUG 48205</strain>
    </source>
</reference>
<gene>
    <name evidence="2" type="ORF">CDN99_06465</name>
</gene>
<evidence type="ECO:0000313" key="2">
    <source>
        <dbReference type="EMBL" id="OWQ91998.1"/>
    </source>
</evidence>
<sequence>MTFAIEKPTKAKLEDVRVLSQKNRQADENPGIQLPLSVKLSNHALASLNGALKEFLFTKNGVEKPVATRKKDNATAGLEGVDPISDLPDLSPIGSKIKAFNWNEEVTGVTLTIGFATQKLEITDGVARAFRIQPQEGGTIQLKFIVEAPDASEKVFAKLAKFKSREVEIQLVQPASAQVDVEDDDATKTKKLTPQEAWPFPKDQDKKTPAQSAADAFAANEGAGKNKPASQVPQPRQRRASANRPSLKSPVE</sequence>
<evidence type="ECO:0000256" key="1">
    <source>
        <dbReference type="SAM" id="MobiDB-lite"/>
    </source>
</evidence>
<dbReference type="EMBL" id="NIOF01000002">
    <property type="protein sequence ID" value="OWQ91998.1"/>
    <property type="molecule type" value="Genomic_DNA"/>
</dbReference>
<keyword evidence="3" id="KW-1185">Reference proteome</keyword>
<name>A0A246JH61_9BURK</name>